<keyword evidence="5 9" id="KW-0093">Biotin biosynthesis</keyword>
<feature type="binding site" evidence="9">
    <location>
        <position position="110"/>
    </location>
    <ligand>
        <name>Mg(2+)</name>
        <dbReference type="ChEBI" id="CHEBI:18420"/>
    </ligand>
</feature>
<feature type="binding site" evidence="9">
    <location>
        <begin position="13"/>
        <end position="18"/>
    </location>
    <ligand>
        <name>ATP</name>
        <dbReference type="ChEBI" id="CHEBI:30616"/>
    </ligand>
</feature>
<comment type="function">
    <text evidence="9">Catalyzes a mechanistically unusual reaction, the ATP-dependent insertion of CO2 between the N7 and N8 nitrogen atoms of 7,8-diaminopelargonic acid (DAPA, also called 7,8-diammoniononanoate) to form a ureido ring.</text>
</comment>
<evidence type="ECO:0000313" key="10">
    <source>
        <dbReference type="EMBL" id="RJP61189.1"/>
    </source>
</evidence>
<dbReference type="GO" id="GO:0005524">
    <property type="term" value="F:ATP binding"/>
    <property type="evidence" value="ECO:0007669"/>
    <property type="project" value="UniProtKB-UniRule"/>
</dbReference>
<evidence type="ECO:0000256" key="3">
    <source>
        <dbReference type="ARBA" id="ARBA00022723"/>
    </source>
</evidence>
<comment type="cofactor">
    <cofactor evidence="9">
        <name>Mg(2+)</name>
        <dbReference type="ChEBI" id="CHEBI:18420"/>
    </cofactor>
</comment>
<feature type="binding site" evidence="9">
    <location>
        <position position="17"/>
    </location>
    <ligand>
        <name>Mg(2+)</name>
        <dbReference type="ChEBI" id="CHEBI:18420"/>
    </ligand>
</feature>
<comment type="subunit">
    <text evidence="9">Homodimer.</text>
</comment>
<evidence type="ECO:0000256" key="7">
    <source>
        <dbReference type="ARBA" id="ARBA00022842"/>
    </source>
</evidence>
<comment type="catalytic activity">
    <reaction evidence="9">
        <text>(7R,8S)-7,8-diammoniononanoate + CO2 + ATP = (4R,5S)-dethiobiotin + ADP + phosphate + 3 H(+)</text>
        <dbReference type="Rhea" id="RHEA:15805"/>
        <dbReference type="ChEBI" id="CHEBI:15378"/>
        <dbReference type="ChEBI" id="CHEBI:16526"/>
        <dbReference type="ChEBI" id="CHEBI:30616"/>
        <dbReference type="ChEBI" id="CHEBI:43474"/>
        <dbReference type="ChEBI" id="CHEBI:149469"/>
        <dbReference type="ChEBI" id="CHEBI:149473"/>
        <dbReference type="ChEBI" id="CHEBI:456216"/>
        <dbReference type="EC" id="6.3.3.3"/>
    </reaction>
</comment>
<evidence type="ECO:0000256" key="9">
    <source>
        <dbReference type="HAMAP-Rule" id="MF_00336"/>
    </source>
</evidence>
<organism evidence="10 11">
    <name type="scientific">Candidatus Auribacter fodinae</name>
    <dbReference type="NCBI Taxonomy" id="2093366"/>
    <lineage>
        <taxon>Bacteria</taxon>
        <taxon>Pseudomonadati</taxon>
        <taxon>Candidatus Auribacterota</taxon>
        <taxon>Candidatus Auribacteria</taxon>
        <taxon>Candidatus Auribacterales</taxon>
        <taxon>Candidatus Auribacteraceae</taxon>
        <taxon>Candidatus Auribacter</taxon>
    </lineage>
</organism>
<dbReference type="GO" id="GO:0005829">
    <property type="term" value="C:cytosol"/>
    <property type="evidence" value="ECO:0007669"/>
    <property type="project" value="TreeGrafter"/>
</dbReference>
<feature type="binding site" evidence="9">
    <location>
        <position position="49"/>
    </location>
    <ligand>
        <name>Mg(2+)</name>
        <dbReference type="ChEBI" id="CHEBI:18420"/>
    </ligand>
</feature>
<evidence type="ECO:0000313" key="11">
    <source>
        <dbReference type="Proteomes" id="UP000266426"/>
    </source>
</evidence>
<evidence type="ECO:0000256" key="8">
    <source>
        <dbReference type="ARBA" id="ARBA00047386"/>
    </source>
</evidence>
<dbReference type="PANTHER" id="PTHR43210">
    <property type="entry name" value="DETHIOBIOTIN SYNTHETASE"/>
    <property type="match status" value="1"/>
</dbReference>
<name>A0A3A4R4S9_9BACT</name>
<evidence type="ECO:0000256" key="2">
    <source>
        <dbReference type="ARBA" id="ARBA00022598"/>
    </source>
</evidence>
<dbReference type="EMBL" id="QZJZ01000015">
    <property type="protein sequence ID" value="RJP61189.1"/>
    <property type="molecule type" value="Genomic_DNA"/>
</dbReference>
<dbReference type="HAMAP" id="MF_00336">
    <property type="entry name" value="BioD"/>
    <property type="match status" value="1"/>
</dbReference>
<dbReference type="UniPathway" id="UPA00078">
    <property type="reaction ID" value="UER00161"/>
</dbReference>
<dbReference type="GO" id="GO:0000287">
    <property type="term" value="F:magnesium ion binding"/>
    <property type="evidence" value="ECO:0007669"/>
    <property type="project" value="UniProtKB-UniRule"/>
</dbReference>
<dbReference type="PANTHER" id="PTHR43210:SF2">
    <property type="entry name" value="ATP-DEPENDENT DETHIOBIOTIN SYNTHETASE BIOD 2"/>
    <property type="match status" value="1"/>
</dbReference>
<keyword evidence="6 9" id="KW-0067">ATP-binding</keyword>
<feature type="binding site" evidence="9">
    <location>
        <position position="49"/>
    </location>
    <ligand>
        <name>ATP</name>
        <dbReference type="ChEBI" id="CHEBI:30616"/>
    </ligand>
</feature>
<proteinExistence type="inferred from homology"/>
<comment type="similarity">
    <text evidence="9">Belongs to the dethiobiotin synthetase family.</text>
</comment>
<dbReference type="Proteomes" id="UP000266426">
    <property type="component" value="Unassembled WGS sequence"/>
</dbReference>
<dbReference type="InterPro" id="IPR027417">
    <property type="entry name" value="P-loop_NTPase"/>
</dbReference>
<comment type="caution">
    <text evidence="10">The sequence shown here is derived from an EMBL/GenBank/DDBJ whole genome shotgun (WGS) entry which is preliminary data.</text>
</comment>
<accession>A0A3A4R4S9</accession>
<evidence type="ECO:0000256" key="1">
    <source>
        <dbReference type="ARBA" id="ARBA00022490"/>
    </source>
</evidence>
<feature type="binding site" evidence="9">
    <location>
        <begin position="110"/>
        <end position="113"/>
    </location>
    <ligand>
        <name>ATP</name>
        <dbReference type="ChEBI" id="CHEBI:30616"/>
    </ligand>
</feature>
<dbReference type="NCBIfam" id="TIGR00347">
    <property type="entry name" value="bioD"/>
    <property type="match status" value="1"/>
</dbReference>
<sequence length="234" mass="25787">MFKGLFITGTDTEIGKTVVSAGLARVLEKRGVSVGIVKPFGSGGIPNPDAVRISNWLNNRMTPLQICPNSFEEPLSPYTIVRRKMGKLRLNAIHEYVMTMLDDYGITLVEGIGGIMVPLLKHYSVLDFACELKLPVVIVARAGLGTINHTLLTINAVRSRGLRIAGFILNTLSERVDDSGHDNAEVIEELSNVRCLGSLPYCDDASTIMEQLERSFDNILDNLKETIWTGLPRF</sequence>
<comment type="subcellular location">
    <subcellularLocation>
        <location evidence="9">Cytoplasm</location>
    </subcellularLocation>
</comment>
<keyword evidence="7 9" id="KW-0460">Magnesium</keyword>
<keyword evidence="2 9" id="KW-0436">Ligase</keyword>
<dbReference type="GO" id="GO:0004141">
    <property type="term" value="F:dethiobiotin synthase activity"/>
    <property type="evidence" value="ECO:0007669"/>
    <property type="project" value="UniProtKB-UniRule"/>
</dbReference>
<dbReference type="Gene3D" id="3.40.50.300">
    <property type="entry name" value="P-loop containing nucleotide triphosphate hydrolases"/>
    <property type="match status" value="1"/>
</dbReference>
<dbReference type="AlphaFoldDB" id="A0A3A4R4S9"/>
<comment type="pathway">
    <text evidence="9">Cofactor biosynthesis; biotin biosynthesis; biotin from 7,8-diaminononanoate: step 1/2.</text>
</comment>
<feature type="binding site" evidence="9">
    <location>
        <position position="42"/>
    </location>
    <ligand>
        <name>substrate</name>
    </ligand>
</feature>
<feature type="active site" evidence="9">
    <location>
        <position position="38"/>
    </location>
</feature>
<evidence type="ECO:0000256" key="4">
    <source>
        <dbReference type="ARBA" id="ARBA00022741"/>
    </source>
</evidence>
<dbReference type="EC" id="6.3.3.3" evidence="9"/>
<dbReference type="Pfam" id="PF13500">
    <property type="entry name" value="AAA_26"/>
    <property type="match status" value="1"/>
</dbReference>
<keyword evidence="1 9" id="KW-0963">Cytoplasm</keyword>
<dbReference type="SUPFAM" id="SSF52540">
    <property type="entry name" value="P-loop containing nucleoside triphosphate hydrolases"/>
    <property type="match status" value="1"/>
</dbReference>
<gene>
    <name evidence="9 10" type="primary">bioD</name>
    <name evidence="10" type="ORF">C4541_02315</name>
</gene>
<reference evidence="10 11" key="1">
    <citation type="journal article" date="2017" name="ISME J.">
        <title>Energy and carbon metabolisms in a deep terrestrial subsurface fluid microbial community.</title>
        <authorList>
            <person name="Momper L."/>
            <person name="Jungbluth S.P."/>
            <person name="Lee M.D."/>
            <person name="Amend J.P."/>
        </authorList>
    </citation>
    <scope>NUCLEOTIDE SEQUENCE [LARGE SCALE GENOMIC DNA]</scope>
    <source>
        <strain evidence="10">SURF_26</strain>
    </source>
</reference>
<keyword evidence="3 9" id="KW-0479">Metal-binding</keyword>
<protein>
    <recommendedName>
        <fullName evidence="9">ATP-dependent dethiobiotin synthetase BioD</fullName>
        <ecNumber evidence="9">6.3.3.3</ecNumber>
    </recommendedName>
    <alternativeName>
        <fullName evidence="9">DTB synthetase</fullName>
        <shortName evidence="9">DTBS</shortName>
    </alternativeName>
    <alternativeName>
        <fullName evidence="9">Dethiobiotin synthase</fullName>
    </alternativeName>
</protein>
<dbReference type="CDD" id="cd03109">
    <property type="entry name" value="DTBS"/>
    <property type="match status" value="1"/>
</dbReference>
<feature type="binding site" evidence="9">
    <location>
        <begin position="170"/>
        <end position="171"/>
    </location>
    <ligand>
        <name>ATP</name>
        <dbReference type="ChEBI" id="CHEBI:30616"/>
    </ligand>
</feature>
<dbReference type="PIRSF" id="PIRSF006755">
    <property type="entry name" value="DTB_synth"/>
    <property type="match status" value="1"/>
</dbReference>
<comment type="caution">
    <text evidence="9">Lacks conserved residue(s) required for the propagation of feature annotation.</text>
</comment>
<keyword evidence="4 9" id="KW-0547">Nucleotide-binding</keyword>
<comment type="catalytic activity">
    <reaction evidence="8">
        <text>(7R,8S)-8-amino-7-(carboxyamino)nonanoate + ATP = (4R,5S)-dethiobiotin + ADP + phosphate + H(+)</text>
        <dbReference type="Rhea" id="RHEA:63684"/>
        <dbReference type="ChEBI" id="CHEBI:15378"/>
        <dbReference type="ChEBI" id="CHEBI:30616"/>
        <dbReference type="ChEBI" id="CHEBI:43474"/>
        <dbReference type="ChEBI" id="CHEBI:149470"/>
        <dbReference type="ChEBI" id="CHEBI:149473"/>
        <dbReference type="ChEBI" id="CHEBI:456216"/>
    </reaction>
</comment>
<dbReference type="InterPro" id="IPR004472">
    <property type="entry name" value="DTB_synth_BioD"/>
</dbReference>
<dbReference type="GO" id="GO:0009102">
    <property type="term" value="P:biotin biosynthetic process"/>
    <property type="evidence" value="ECO:0007669"/>
    <property type="project" value="UniProtKB-UniRule"/>
</dbReference>
<evidence type="ECO:0000256" key="5">
    <source>
        <dbReference type="ARBA" id="ARBA00022756"/>
    </source>
</evidence>
<evidence type="ECO:0000256" key="6">
    <source>
        <dbReference type="ARBA" id="ARBA00022840"/>
    </source>
</evidence>